<organism evidence="2 3">
    <name type="scientific">Bradyrhizobium cajani</name>
    <dbReference type="NCBI Taxonomy" id="1928661"/>
    <lineage>
        <taxon>Bacteria</taxon>
        <taxon>Pseudomonadati</taxon>
        <taxon>Pseudomonadota</taxon>
        <taxon>Alphaproteobacteria</taxon>
        <taxon>Hyphomicrobiales</taxon>
        <taxon>Nitrobacteraceae</taxon>
        <taxon>Bradyrhizobium</taxon>
    </lineage>
</organism>
<proteinExistence type="predicted"/>
<feature type="signal peptide" evidence="1">
    <location>
        <begin position="1"/>
        <end position="30"/>
    </location>
</feature>
<feature type="chain" id="PRO_5033022602" evidence="1">
    <location>
        <begin position="31"/>
        <end position="141"/>
    </location>
</feature>
<dbReference type="EMBL" id="WQNE01000007">
    <property type="protein sequence ID" value="MVT73806.1"/>
    <property type="molecule type" value="Genomic_DNA"/>
</dbReference>
<gene>
    <name evidence="2" type="ORF">GPL20_12240</name>
</gene>
<evidence type="ECO:0000313" key="3">
    <source>
        <dbReference type="Proteomes" id="UP000449969"/>
    </source>
</evidence>
<protein>
    <submittedName>
        <fullName evidence="2">Uncharacterized protein</fullName>
    </submittedName>
</protein>
<dbReference type="AlphaFoldDB" id="A0A844T6F9"/>
<dbReference type="Proteomes" id="UP000449969">
    <property type="component" value="Unassembled WGS sequence"/>
</dbReference>
<name>A0A844T6F9_9BRAD</name>
<dbReference type="RefSeq" id="WP_157329707.1">
    <property type="nucleotide sequence ID" value="NZ_JANADL010000001.1"/>
</dbReference>
<comment type="caution">
    <text evidence="2">The sequence shown here is derived from an EMBL/GenBank/DDBJ whole genome shotgun (WGS) entry which is preliminary data.</text>
</comment>
<sequence>MKRRILAMVVKRTGVPIAWLSLGIVSPAQSADRLVEQCSNLIKATKANEPWNPDRGWEFSCNSSEIESDESVGIVRTATSDWPSSESLGPHPWPQLKVECEIGTENPIVEFRFWKAVASRTPGKKQVILAWDGESPVLDTA</sequence>
<keyword evidence="1" id="KW-0732">Signal</keyword>
<accession>A0A844T6F9</accession>
<keyword evidence="3" id="KW-1185">Reference proteome</keyword>
<reference evidence="2 3" key="1">
    <citation type="submission" date="2019-12" db="EMBL/GenBank/DDBJ databases">
        <title>Draft genome sequences Bradyrhizobium cajani AMBPC1010, Bradyrhizobium pachyrhizi AMBPC1040 and Bradyrhizobium yuanmingense ALSPC3051, three plant growth promoting strains isolated from nodules of Cajanus cajan L. in Dominican Republic.</title>
        <authorList>
            <person name="Flores-Felix J.D."/>
            <person name="Araujo J."/>
            <person name="Diaz-Alcantara C."/>
            <person name="Gonzalez-Andres F."/>
            <person name="Velazquez E."/>
        </authorList>
    </citation>
    <scope>NUCLEOTIDE SEQUENCE [LARGE SCALE GENOMIC DNA]</scope>
    <source>
        <strain evidence="2 3">1010</strain>
    </source>
</reference>
<evidence type="ECO:0000313" key="2">
    <source>
        <dbReference type="EMBL" id="MVT73806.1"/>
    </source>
</evidence>
<evidence type="ECO:0000256" key="1">
    <source>
        <dbReference type="SAM" id="SignalP"/>
    </source>
</evidence>